<feature type="transmembrane region" description="Helical" evidence="7">
    <location>
        <begin position="197"/>
        <end position="216"/>
    </location>
</feature>
<dbReference type="AlphaFoldDB" id="A0A9P5YRF7"/>
<dbReference type="PANTHER" id="PTHR23513:SF6">
    <property type="entry name" value="MAJOR FACILITATOR SUPERFAMILY ASSOCIATED DOMAIN-CONTAINING PROTEIN"/>
    <property type="match status" value="1"/>
</dbReference>
<evidence type="ECO:0000313" key="9">
    <source>
        <dbReference type="Proteomes" id="UP000807469"/>
    </source>
</evidence>
<feature type="transmembrane region" description="Helical" evidence="7">
    <location>
        <begin position="57"/>
        <end position="79"/>
    </location>
</feature>
<evidence type="ECO:0000256" key="7">
    <source>
        <dbReference type="SAM" id="Phobius"/>
    </source>
</evidence>
<evidence type="ECO:0000256" key="6">
    <source>
        <dbReference type="SAM" id="MobiDB-lite"/>
    </source>
</evidence>
<dbReference type="SUPFAM" id="SSF103473">
    <property type="entry name" value="MFS general substrate transporter"/>
    <property type="match status" value="1"/>
</dbReference>
<feature type="transmembrane region" description="Helical" evidence="7">
    <location>
        <begin position="314"/>
        <end position="335"/>
    </location>
</feature>
<keyword evidence="5 7" id="KW-0472">Membrane</keyword>
<dbReference type="GO" id="GO:0022857">
    <property type="term" value="F:transmembrane transporter activity"/>
    <property type="evidence" value="ECO:0007669"/>
    <property type="project" value="InterPro"/>
</dbReference>
<dbReference type="Gene3D" id="1.20.1250.20">
    <property type="entry name" value="MFS general substrate transporter like domains"/>
    <property type="match status" value="1"/>
</dbReference>
<evidence type="ECO:0000256" key="5">
    <source>
        <dbReference type="ARBA" id="ARBA00023136"/>
    </source>
</evidence>
<dbReference type="Pfam" id="PF07690">
    <property type="entry name" value="MFS_1"/>
    <property type="match status" value="1"/>
</dbReference>
<reference evidence="8" key="1">
    <citation type="submission" date="2020-11" db="EMBL/GenBank/DDBJ databases">
        <authorList>
            <consortium name="DOE Joint Genome Institute"/>
            <person name="Ahrendt S."/>
            <person name="Riley R."/>
            <person name="Andreopoulos W."/>
            <person name="Labutti K."/>
            <person name="Pangilinan J."/>
            <person name="Ruiz-Duenas F.J."/>
            <person name="Barrasa J.M."/>
            <person name="Sanchez-Garcia M."/>
            <person name="Camarero S."/>
            <person name="Miyauchi S."/>
            <person name="Serrano A."/>
            <person name="Linde D."/>
            <person name="Babiker R."/>
            <person name="Drula E."/>
            <person name="Ayuso-Fernandez I."/>
            <person name="Pacheco R."/>
            <person name="Padilla G."/>
            <person name="Ferreira P."/>
            <person name="Barriuso J."/>
            <person name="Kellner H."/>
            <person name="Castanera R."/>
            <person name="Alfaro M."/>
            <person name="Ramirez L."/>
            <person name="Pisabarro A.G."/>
            <person name="Kuo A."/>
            <person name="Tritt A."/>
            <person name="Lipzen A."/>
            <person name="He G."/>
            <person name="Yan M."/>
            <person name="Ng V."/>
            <person name="Cullen D."/>
            <person name="Martin F."/>
            <person name="Rosso M.-N."/>
            <person name="Henrissat B."/>
            <person name="Hibbett D."/>
            <person name="Martinez A.T."/>
            <person name="Grigoriev I.V."/>
        </authorList>
    </citation>
    <scope>NUCLEOTIDE SEQUENCE</scope>
    <source>
        <strain evidence="8">CIRM-BRFM 674</strain>
    </source>
</reference>
<feature type="transmembrane region" description="Helical" evidence="7">
    <location>
        <begin position="371"/>
        <end position="397"/>
    </location>
</feature>
<organism evidence="8 9">
    <name type="scientific">Pholiota conissans</name>
    <dbReference type="NCBI Taxonomy" id="109636"/>
    <lineage>
        <taxon>Eukaryota</taxon>
        <taxon>Fungi</taxon>
        <taxon>Dikarya</taxon>
        <taxon>Basidiomycota</taxon>
        <taxon>Agaricomycotina</taxon>
        <taxon>Agaricomycetes</taxon>
        <taxon>Agaricomycetidae</taxon>
        <taxon>Agaricales</taxon>
        <taxon>Agaricineae</taxon>
        <taxon>Strophariaceae</taxon>
        <taxon>Pholiota</taxon>
    </lineage>
</organism>
<dbReference type="InterPro" id="IPR011701">
    <property type="entry name" value="MFS"/>
</dbReference>
<evidence type="ECO:0000256" key="2">
    <source>
        <dbReference type="ARBA" id="ARBA00022475"/>
    </source>
</evidence>
<keyword evidence="3 7" id="KW-0812">Transmembrane</keyword>
<keyword evidence="4 7" id="KW-1133">Transmembrane helix</keyword>
<proteinExistence type="predicted"/>
<gene>
    <name evidence="8" type="ORF">BDN70DRAFT_936591</name>
</gene>
<evidence type="ECO:0000256" key="1">
    <source>
        <dbReference type="ARBA" id="ARBA00004651"/>
    </source>
</evidence>
<comment type="caution">
    <text evidence="8">The sequence shown here is derived from an EMBL/GenBank/DDBJ whole genome shotgun (WGS) entry which is preliminary data.</text>
</comment>
<dbReference type="Proteomes" id="UP000807469">
    <property type="component" value="Unassembled WGS sequence"/>
</dbReference>
<dbReference type="OrthoDB" id="5344169at2759"/>
<feature type="transmembrane region" description="Helical" evidence="7">
    <location>
        <begin position="347"/>
        <end position="365"/>
    </location>
</feature>
<evidence type="ECO:0000256" key="4">
    <source>
        <dbReference type="ARBA" id="ARBA00022989"/>
    </source>
</evidence>
<sequence>MGRISEIWMSFTAAEKRNIAFYIGGIMLYKLGLEFFNGSITTLATDRFKAAHTFSKLGAASGVNQAAQCVGAILIAPLIRRFPTRSVLSSAIFLFGLMTVILLIVDAATGGEFKKPGAKTPSYGSWNPNLIFVTWTLSGISYGMVELIRRVIPADIVGGNVSKLRRMDATVHIFYEVAGTAGAFASSSAISRFGNNYSFFLTPIFFAFAGACWLFISTLSFKSAAHIKEELAQQGLGDVDLVKRSSDNYFVQIWHGALSFFESIYVGSKLVFTNRRFIWLFPAYALALYMHRFLENSLAPAFAKRVLGISAWSQIIVGGSNFGELLGAAAVLVLSDAVTTPLPWLRLDALMLNLVWVLPAFATQATNDVSWAWKLAGCFIPISFGWAAGDVSLAAYIQSALSESQFTHANVSALGAVMAFLYSSYIVANAILSSVLGSVFDTDFTKHGNILWALKTVGGVQFSIASLIIFCATFVPKGAFAINPKAIGTVGIGKTHHHESGASDLETEDENEKDQRKNSDAGVPTLDRIQS</sequence>
<accession>A0A9P5YRF7</accession>
<dbReference type="InterPro" id="IPR036259">
    <property type="entry name" value="MFS_trans_sf"/>
</dbReference>
<feature type="transmembrane region" description="Helical" evidence="7">
    <location>
        <begin position="91"/>
        <end position="110"/>
    </location>
</feature>
<feature type="transmembrane region" description="Helical" evidence="7">
    <location>
        <begin position="409"/>
        <end position="432"/>
    </location>
</feature>
<keyword evidence="9" id="KW-1185">Reference proteome</keyword>
<feature type="transmembrane region" description="Helical" evidence="7">
    <location>
        <begin position="130"/>
        <end position="148"/>
    </location>
</feature>
<feature type="region of interest" description="Disordered" evidence="6">
    <location>
        <begin position="493"/>
        <end position="531"/>
    </location>
</feature>
<evidence type="ECO:0000256" key="3">
    <source>
        <dbReference type="ARBA" id="ARBA00022692"/>
    </source>
</evidence>
<dbReference type="GO" id="GO:0005886">
    <property type="term" value="C:plasma membrane"/>
    <property type="evidence" value="ECO:0007669"/>
    <property type="project" value="UniProtKB-SubCell"/>
</dbReference>
<protein>
    <submittedName>
        <fullName evidence="8">MFS general substrate transporter</fullName>
    </submittedName>
</protein>
<feature type="transmembrane region" description="Helical" evidence="7">
    <location>
        <begin position="277"/>
        <end position="294"/>
    </location>
</feature>
<feature type="transmembrane region" description="Helical" evidence="7">
    <location>
        <begin position="20"/>
        <end position="37"/>
    </location>
</feature>
<keyword evidence="2" id="KW-1003">Cell membrane</keyword>
<dbReference type="PANTHER" id="PTHR23513">
    <property type="entry name" value="INTEGRAL MEMBRANE EFFLUX PROTEIN-RELATED"/>
    <property type="match status" value="1"/>
</dbReference>
<name>A0A9P5YRF7_9AGAR</name>
<comment type="subcellular location">
    <subcellularLocation>
        <location evidence="1">Cell membrane</location>
        <topology evidence="1">Multi-pass membrane protein</topology>
    </subcellularLocation>
</comment>
<dbReference type="EMBL" id="MU155375">
    <property type="protein sequence ID" value="KAF9474513.1"/>
    <property type="molecule type" value="Genomic_DNA"/>
</dbReference>
<feature type="transmembrane region" description="Helical" evidence="7">
    <location>
        <begin position="452"/>
        <end position="475"/>
    </location>
</feature>
<evidence type="ECO:0000313" key="8">
    <source>
        <dbReference type="EMBL" id="KAF9474513.1"/>
    </source>
</evidence>